<comment type="similarity">
    <text evidence="2">Belongs to the thioredoxin family. DsbA subfamily.</text>
</comment>
<dbReference type="InterPro" id="IPR036249">
    <property type="entry name" value="Thioredoxin-like_sf"/>
</dbReference>
<dbReference type="OrthoDB" id="9784896at2"/>
<dbReference type="GO" id="GO:0016491">
    <property type="term" value="F:oxidoreductase activity"/>
    <property type="evidence" value="ECO:0007669"/>
    <property type="project" value="InterPro"/>
</dbReference>
<keyword evidence="10" id="KW-1185">Reference proteome</keyword>
<evidence type="ECO:0000256" key="5">
    <source>
        <dbReference type="ARBA" id="ARBA00022764"/>
    </source>
</evidence>
<sequence length="241" mass="27428">MLGHFYCFDVFIKEGRMLKLTIRSLALLILSTLLISCGKVSSGKPNSPTDFQAGRDYQVISNSQITPIIGPKEIIEVKEFFNYACPACYHFEPILEKWLAKKPAYVKFERIPIIFQPSWRSLARAYYIAQMLGVERQLTPALFKAIHVDRQDLSDPKLQEAFFIKEGVKQQEFESMASFSPGIDAQLLRSDTLMQEDKIVAAPTLVVDNRYKVDPSLVGGDPARFLQVVDYLIEKVRKGEE</sequence>
<dbReference type="KEGG" id="rvi:RVIR1_00490"/>
<dbReference type="InterPro" id="IPR001853">
    <property type="entry name" value="DSBA-like_thioredoxin_dom"/>
</dbReference>
<dbReference type="SUPFAM" id="SSF52833">
    <property type="entry name" value="Thioredoxin-like"/>
    <property type="match status" value="1"/>
</dbReference>
<dbReference type="InterPro" id="IPR013766">
    <property type="entry name" value="Thioredoxin_domain"/>
</dbReference>
<gene>
    <name evidence="9" type="primary">dsbA</name>
    <name evidence="9" type="ORF">RVIR1_00490</name>
</gene>
<keyword evidence="6" id="KW-1015">Disulfide bond</keyword>
<dbReference type="Pfam" id="PF01323">
    <property type="entry name" value="DSBA"/>
    <property type="match status" value="1"/>
</dbReference>
<evidence type="ECO:0000256" key="7">
    <source>
        <dbReference type="ARBA" id="ARBA00023284"/>
    </source>
</evidence>
<evidence type="ECO:0000313" key="10">
    <source>
        <dbReference type="Proteomes" id="UP000282483"/>
    </source>
</evidence>
<keyword evidence="7" id="KW-0676">Redox-active center</keyword>
<evidence type="ECO:0000256" key="4">
    <source>
        <dbReference type="ARBA" id="ARBA00022729"/>
    </source>
</evidence>
<proteinExistence type="inferred from homology"/>
<dbReference type="PANTHER" id="PTHR35891">
    <property type="entry name" value="THIOL:DISULFIDE INTERCHANGE PROTEIN DSBA"/>
    <property type="match status" value="1"/>
</dbReference>
<evidence type="ECO:0000259" key="8">
    <source>
        <dbReference type="PROSITE" id="PS51352"/>
    </source>
</evidence>
<dbReference type="InterPro" id="IPR050824">
    <property type="entry name" value="Thiol_disulfide_DsbA"/>
</dbReference>
<dbReference type="PROSITE" id="PS51352">
    <property type="entry name" value="THIOREDOXIN_2"/>
    <property type="match status" value="1"/>
</dbReference>
<evidence type="ECO:0000256" key="2">
    <source>
        <dbReference type="ARBA" id="ARBA00005791"/>
    </source>
</evidence>
<organism evidence="9 10">
    <name type="scientific">Candidatus Rickettsiella viridis</name>
    <dbReference type="NCBI Taxonomy" id="676208"/>
    <lineage>
        <taxon>Bacteria</taxon>
        <taxon>Pseudomonadati</taxon>
        <taxon>Pseudomonadota</taxon>
        <taxon>Gammaproteobacteria</taxon>
        <taxon>Legionellales</taxon>
        <taxon>Coxiellaceae</taxon>
        <taxon>Rickettsiella</taxon>
    </lineage>
</organism>
<dbReference type="GO" id="GO:0042597">
    <property type="term" value="C:periplasmic space"/>
    <property type="evidence" value="ECO:0007669"/>
    <property type="project" value="UniProtKB-SubCell"/>
</dbReference>
<comment type="subcellular location">
    <subcellularLocation>
        <location evidence="1">Periplasm</location>
    </subcellularLocation>
</comment>
<dbReference type="InterPro" id="IPR023205">
    <property type="entry name" value="DsbA/DsbL"/>
</dbReference>
<evidence type="ECO:0000256" key="1">
    <source>
        <dbReference type="ARBA" id="ARBA00004418"/>
    </source>
</evidence>
<dbReference type="Gene3D" id="3.40.30.10">
    <property type="entry name" value="Glutaredoxin"/>
    <property type="match status" value="1"/>
</dbReference>
<dbReference type="AlphaFoldDB" id="A0A2Z5UUB6"/>
<accession>A0A2Z5UUB6</accession>
<evidence type="ECO:0000256" key="6">
    <source>
        <dbReference type="ARBA" id="ARBA00023157"/>
    </source>
</evidence>
<name>A0A2Z5UUB6_9COXI</name>
<protein>
    <recommendedName>
        <fullName evidence="3">Thiol:disulfide interchange protein DsbA</fullName>
    </recommendedName>
</protein>
<evidence type="ECO:0000256" key="3">
    <source>
        <dbReference type="ARBA" id="ARBA00013831"/>
    </source>
</evidence>
<keyword evidence="4" id="KW-0732">Signal</keyword>
<keyword evidence="5" id="KW-0574">Periplasm</keyword>
<reference evidence="9 10" key="1">
    <citation type="submission" date="2017-03" db="EMBL/GenBank/DDBJ databases">
        <title>The genome sequence of Candidatus Rickettsiella viridis.</title>
        <authorList>
            <person name="Nikoh N."/>
            <person name="Tsuchida T."/>
            <person name="Yamaguchi K."/>
            <person name="Maeda T."/>
            <person name="Shigenobu S."/>
            <person name="Fukatsu T."/>
        </authorList>
    </citation>
    <scope>NUCLEOTIDE SEQUENCE [LARGE SCALE GENOMIC DNA]</scope>
    <source>
        <strain evidence="9 10">Ap-RA04</strain>
    </source>
</reference>
<dbReference type="PANTHER" id="PTHR35891:SF2">
    <property type="entry name" value="THIOL:DISULFIDE INTERCHANGE PROTEIN DSBA"/>
    <property type="match status" value="1"/>
</dbReference>
<evidence type="ECO:0000313" key="9">
    <source>
        <dbReference type="EMBL" id="BBB14591.1"/>
    </source>
</evidence>
<feature type="domain" description="Thioredoxin" evidence="8">
    <location>
        <begin position="40"/>
        <end position="234"/>
    </location>
</feature>
<dbReference type="Proteomes" id="UP000282483">
    <property type="component" value="Chromosome"/>
</dbReference>
<dbReference type="CDD" id="cd03019">
    <property type="entry name" value="DsbA_DsbA"/>
    <property type="match status" value="1"/>
</dbReference>
<dbReference type="EMBL" id="AP018005">
    <property type="protein sequence ID" value="BBB14591.1"/>
    <property type="molecule type" value="Genomic_DNA"/>
</dbReference>